<dbReference type="InterPro" id="IPR032616">
    <property type="entry name" value="DUF4886"/>
</dbReference>
<reference evidence="2 3" key="1">
    <citation type="submission" date="2018-01" db="EMBL/GenBank/DDBJ databases">
        <authorList>
            <person name="Gaut B.S."/>
            <person name="Morton B.R."/>
            <person name="Clegg M.T."/>
            <person name="Duvall M.R."/>
        </authorList>
    </citation>
    <scope>NUCLEOTIDE SEQUENCE [LARGE SCALE GENOMIC DNA]</scope>
    <source>
        <strain evidence="2">GP69</strain>
    </source>
</reference>
<gene>
    <name evidence="2" type="ORF">AMURIS_05195</name>
</gene>
<dbReference type="InterPro" id="IPR036514">
    <property type="entry name" value="SGNH_hydro_sf"/>
</dbReference>
<evidence type="ECO:0000313" key="2">
    <source>
        <dbReference type="EMBL" id="SOY32436.1"/>
    </source>
</evidence>
<dbReference type="Proteomes" id="UP000236311">
    <property type="component" value="Unassembled WGS sequence"/>
</dbReference>
<dbReference type="Gene3D" id="3.40.50.1110">
    <property type="entry name" value="SGNH hydrolase"/>
    <property type="match status" value="1"/>
</dbReference>
<organism evidence="2 3">
    <name type="scientific">Acetatifactor muris</name>
    <dbReference type="NCBI Taxonomy" id="879566"/>
    <lineage>
        <taxon>Bacteria</taxon>
        <taxon>Bacillati</taxon>
        <taxon>Bacillota</taxon>
        <taxon>Clostridia</taxon>
        <taxon>Lachnospirales</taxon>
        <taxon>Lachnospiraceae</taxon>
        <taxon>Acetatifactor</taxon>
    </lineage>
</organism>
<evidence type="ECO:0000313" key="3">
    <source>
        <dbReference type="Proteomes" id="UP000236311"/>
    </source>
</evidence>
<dbReference type="Pfam" id="PF16227">
    <property type="entry name" value="DUF4886"/>
    <property type="match status" value="1"/>
</dbReference>
<protein>
    <recommendedName>
        <fullName evidence="1">DUF4886 domain-containing protein</fullName>
    </recommendedName>
</protein>
<feature type="domain" description="DUF4886" evidence="1">
    <location>
        <begin position="3"/>
        <end position="227"/>
    </location>
</feature>
<dbReference type="EMBL" id="OFSM01000050">
    <property type="protein sequence ID" value="SOY32436.1"/>
    <property type="molecule type" value="Genomic_DNA"/>
</dbReference>
<accession>A0A2K4ZPS9</accession>
<name>A0A2K4ZPS9_9FIRM</name>
<proteinExistence type="predicted"/>
<dbReference type="SUPFAM" id="SSF52266">
    <property type="entry name" value="SGNH hydrolase"/>
    <property type="match status" value="1"/>
</dbReference>
<dbReference type="OrthoDB" id="265974at2"/>
<keyword evidence="3" id="KW-1185">Reference proteome</keyword>
<evidence type="ECO:0000259" key="1">
    <source>
        <dbReference type="Pfam" id="PF16227"/>
    </source>
</evidence>
<dbReference type="RefSeq" id="WP_146040198.1">
    <property type="nucleotide sequence ID" value="NZ_JANJZD010000055.1"/>
</dbReference>
<dbReference type="AlphaFoldDB" id="A0A2K4ZPS9"/>
<sequence>MIRILAIGNSFSEDATYYLHQILEAAGVENLVVNLFIGGCPLEKHWLNIEREAREYQMQVNGVKTDRHVSVQDMLQEAEWDFIVTQQASHDSGWVDTYEPFLGNMVNYLKENAGNAKLLLHETWAYEKDSTHWNFGRYNKDQQEMYRRLRLAYTTMAEKYGLVLIPGGDLIQRLRGTAYFGDGAERKICRDGFHMNYMYGRYAIGCIWARCLTGIGVKGNSFLPETVYMPYEKPDREIIAVIQSLADDVEVRDCARKV</sequence>